<dbReference type="GO" id="GO:0006487">
    <property type="term" value="P:protein N-linked glycosylation"/>
    <property type="evidence" value="ECO:0007669"/>
    <property type="project" value="TreeGrafter"/>
</dbReference>
<dbReference type="Gene3D" id="3.90.550.10">
    <property type="entry name" value="Spore Coat Polysaccharide Biosynthesis Protein SpsA, Chain A"/>
    <property type="match status" value="1"/>
</dbReference>
<evidence type="ECO:0000256" key="8">
    <source>
        <dbReference type="ARBA" id="ARBA00022692"/>
    </source>
</evidence>
<evidence type="ECO:0000259" key="15">
    <source>
        <dbReference type="Pfam" id="PF00535"/>
    </source>
</evidence>
<comment type="similarity">
    <text evidence="4">Belongs to the glycosyltransferase 2 family.</text>
</comment>
<gene>
    <name evidence="17" type="ORF">A4R43_20785</name>
</gene>
<dbReference type="KEGG" id="aab:A4R43_20785"/>
<evidence type="ECO:0000256" key="7">
    <source>
        <dbReference type="ARBA" id="ARBA00022679"/>
    </source>
</evidence>
<organism evidence="17 18">
    <name type="scientific">Amycolatopsis albispora</name>
    <dbReference type="NCBI Taxonomy" id="1804986"/>
    <lineage>
        <taxon>Bacteria</taxon>
        <taxon>Bacillati</taxon>
        <taxon>Actinomycetota</taxon>
        <taxon>Actinomycetes</taxon>
        <taxon>Pseudonocardiales</taxon>
        <taxon>Pseudonocardiaceae</taxon>
        <taxon>Amycolatopsis</taxon>
    </lineage>
</organism>
<feature type="transmembrane region" description="Helical" evidence="14">
    <location>
        <begin position="355"/>
        <end position="376"/>
    </location>
</feature>
<comment type="subcellular location">
    <subcellularLocation>
        <location evidence="2">Endoplasmic reticulum membrane</location>
        <topology evidence="2">Single-pass membrane protein</topology>
    </subcellularLocation>
    <subcellularLocation>
        <location evidence="1">Membrane</location>
        <topology evidence="1">Multi-pass membrane protein</topology>
    </subcellularLocation>
</comment>
<feature type="domain" description="GtrA/DPMS transmembrane" evidence="16">
    <location>
        <begin position="292"/>
        <end position="408"/>
    </location>
</feature>
<dbReference type="Pfam" id="PF00535">
    <property type="entry name" value="Glycos_transf_2"/>
    <property type="match status" value="1"/>
</dbReference>
<evidence type="ECO:0000256" key="1">
    <source>
        <dbReference type="ARBA" id="ARBA00004141"/>
    </source>
</evidence>
<comment type="pathway">
    <text evidence="3">Protein modification; protein glycosylation.</text>
</comment>
<keyword evidence="7" id="KW-0808">Transferase</keyword>
<keyword evidence="10" id="KW-0735">Signal-anchor</keyword>
<dbReference type="InterPro" id="IPR001173">
    <property type="entry name" value="Glyco_trans_2-like"/>
</dbReference>
<evidence type="ECO:0000259" key="16">
    <source>
        <dbReference type="Pfam" id="PF04138"/>
    </source>
</evidence>
<name>A0A344L9B4_9PSEU</name>
<dbReference type="Pfam" id="PF04138">
    <property type="entry name" value="GtrA_DPMS_TM"/>
    <property type="match status" value="1"/>
</dbReference>
<sequence>MPRTPDATTIPAAAAPISLSTTTVDIVVPVYNEERALTGTVEVLRAYLRENFPYDWTITVMDNGSEDGTLEVANALAHNDERVRVRHLDVAGRGRALREAWGASDADVVVYMDADLSTGLDALLPLVAPLANGHSDIAIGSRHAPGSRTIRGLQREFISRSYNALIRLTHGARFRDAQCGFKAARADIIRPLLHHVHDDGWFFDTELLLLAEHNGLRVHEVPVDWIEDVDTRVEVTSTAWHDIRGLIRVARAKARGTARVAELPRRPDPKPIHPDPVLGGNTGALSWQLLSFAIVGAISTVATLTLYAIFREWLPLLLANLAALVLTTLFNTEANRRYTFAGRRHSTGRVHFQGIIVFALYYGFTSGALLLLHWLAPDASRALELAVLLVSSVLGTTGRFLLLRNWVFRRKEAVE</sequence>
<dbReference type="CDD" id="cd04188">
    <property type="entry name" value="DPG_synthase"/>
    <property type="match status" value="1"/>
</dbReference>
<evidence type="ECO:0000256" key="14">
    <source>
        <dbReference type="SAM" id="Phobius"/>
    </source>
</evidence>
<dbReference type="AlphaFoldDB" id="A0A344L9B4"/>
<feature type="transmembrane region" description="Helical" evidence="14">
    <location>
        <begin position="316"/>
        <end position="334"/>
    </location>
</feature>
<evidence type="ECO:0000256" key="11">
    <source>
        <dbReference type="ARBA" id="ARBA00022989"/>
    </source>
</evidence>
<evidence type="ECO:0000256" key="2">
    <source>
        <dbReference type="ARBA" id="ARBA00004389"/>
    </source>
</evidence>
<evidence type="ECO:0000256" key="13">
    <source>
        <dbReference type="ARBA" id="ARBA00045097"/>
    </source>
</evidence>
<keyword evidence="12 14" id="KW-0472">Membrane</keyword>
<accession>A0A344L9B4</accession>
<dbReference type="RefSeq" id="WP_113693892.1">
    <property type="nucleotide sequence ID" value="NZ_CP015163.1"/>
</dbReference>
<dbReference type="Proteomes" id="UP000250434">
    <property type="component" value="Chromosome"/>
</dbReference>
<dbReference type="PANTHER" id="PTHR10859:SF91">
    <property type="entry name" value="DOLICHYL-PHOSPHATE BETA-GLUCOSYLTRANSFERASE"/>
    <property type="match status" value="1"/>
</dbReference>
<evidence type="ECO:0000256" key="12">
    <source>
        <dbReference type="ARBA" id="ARBA00023136"/>
    </source>
</evidence>
<feature type="transmembrane region" description="Helical" evidence="14">
    <location>
        <begin position="289"/>
        <end position="310"/>
    </location>
</feature>
<dbReference type="SUPFAM" id="SSF53448">
    <property type="entry name" value="Nucleotide-diphospho-sugar transferases"/>
    <property type="match status" value="1"/>
</dbReference>
<feature type="transmembrane region" description="Helical" evidence="14">
    <location>
        <begin position="382"/>
        <end position="402"/>
    </location>
</feature>
<dbReference type="GO" id="GO:0016020">
    <property type="term" value="C:membrane"/>
    <property type="evidence" value="ECO:0007669"/>
    <property type="project" value="UniProtKB-SubCell"/>
</dbReference>
<dbReference type="InterPro" id="IPR029044">
    <property type="entry name" value="Nucleotide-diphossugar_trans"/>
</dbReference>
<evidence type="ECO:0000313" key="18">
    <source>
        <dbReference type="Proteomes" id="UP000250434"/>
    </source>
</evidence>
<dbReference type="GO" id="GO:0000271">
    <property type="term" value="P:polysaccharide biosynthetic process"/>
    <property type="evidence" value="ECO:0007669"/>
    <property type="project" value="InterPro"/>
</dbReference>
<dbReference type="EC" id="2.4.1.117" evidence="5"/>
<evidence type="ECO:0000256" key="4">
    <source>
        <dbReference type="ARBA" id="ARBA00006739"/>
    </source>
</evidence>
<keyword evidence="9" id="KW-0256">Endoplasmic reticulum</keyword>
<dbReference type="PANTHER" id="PTHR10859">
    <property type="entry name" value="GLYCOSYL TRANSFERASE"/>
    <property type="match status" value="1"/>
</dbReference>
<feature type="domain" description="Glycosyltransferase 2-like" evidence="15">
    <location>
        <begin position="26"/>
        <end position="189"/>
    </location>
</feature>
<dbReference type="EMBL" id="CP015163">
    <property type="protein sequence ID" value="AXB44638.1"/>
    <property type="molecule type" value="Genomic_DNA"/>
</dbReference>
<evidence type="ECO:0000313" key="17">
    <source>
        <dbReference type="EMBL" id="AXB44638.1"/>
    </source>
</evidence>
<keyword evidence="11 14" id="KW-1133">Transmembrane helix</keyword>
<keyword evidence="6" id="KW-0328">Glycosyltransferase</keyword>
<keyword evidence="18" id="KW-1185">Reference proteome</keyword>
<comment type="catalytic activity">
    <reaction evidence="13">
        <text>a di-trans,poly-cis-dolichyl phosphate + UDP-alpha-D-glucose = a di-trans,poly-cis-dolichyl beta-D-glucosyl phosphate + UDP</text>
        <dbReference type="Rhea" id="RHEA:15401"/>
        <dbReference type="Rhea" id="RHEA-COMP:19498"/>
        <dbReference type="Rhea" id="RHEA-COMP:19502"/>
        <dbReference type="ChEBI" id="CHEBI:57525"/>
        <dbReference type="ChEBI" id="CHEBI:57683"/>
        <dbReference type="ChEBI" id="CHEBI:58223"/>
        <dbReference type="ChEBI" id="CHEBI:58885"/>
        <dbReference type="EC" id="2.4.1.117"/>
    </reaction>
    <physiologicalReaction direction="left-to-right" evidence="13">
        <dbReference type="Rhea" id="RHEA:15402"/>
    </physiologicalReaction>
</comment>
<evidence type="ECO:0000256" key="5">
    <source>
        <dbReference type="ARBA" id="ARBA00012583"/>
    </source>
</evidence>
<evidence type="ECO:0000256" key="6">
    <source>
        <dbReference type="ARBA" id="ARBA00022676"/>
    </source>
</evidence>
<dbReference type="OrthoDB" id="2369748at2"/>
<protein>
    <recommendedName>
        <fullName evidence="5">dolichyl-phosphate beta-glucosyltransferase</fullName>
        <ecNumber evidence="5">2.4.1.117</ecNumber>
    </recommendedName>
</protein>
<dbReference type="InterPro" id="IPR007267">
    <property type="entry name" value="GtrA_DPMS_TM"/>
</dbReference>
<evidence type="ECO:0000256" key="3">
    <source>
        <dbReference type="ARBA" id="ARBA00004922"/>
    </source>
</evidence>
<keyword evidence="8 14" id="KW-0812">Transmembrane</keyword>
<evidence type="ECO:0000256" key="9">
    <source>
        <dbReference type="ARBA" id="ARBA00022824"/>
    </source>
</evidence>
<reference evidence="17 18" key="1">
    <citation type="submission" date="2016-04" db="EMBL/GenBank/DDBJ databases">
        <title>Complete genome sequence and analysis of deep-sea sediment isolate, Amycolatopsis sp. WP1.</title>
        <authorList>
            <person name="Wang H."/>
            <person name="Chen S."/>
            <person name="Wu Q."/>
        </authorList>
    </citation>
    <scope>NUCLEOTIDE SEQUENCE [LARGE SCALE GENOMIC DNA]</scope>
    <source>
        <strain evidence="17 18">WP1</strain>
    </source>
</reference>
<proteinExistence type="inferred from homology"/>
<evidence type="ECO:0000256" key="10">
    <source>
        <dbReference type="ARBA" id="ARBA00022968"/>
    </source>
</evidence>
<dbReference type="GO" id="GO:0004581">
    <property type="term" value="F:dolichyl-phosphate beta-glucosyltransferase activity"/>
    <property type="evidence" value="ECO:0007669"/>
    <property type="project" value="UniProtKB-EC"/>
</dbReference>
<dbReference type="InterPro" id="IPR035518">
    <property type="entry name" value="DPG_synthase"/>
</dbReference>